<protein>
    <recommendedName>
        <fullName evidence="3">Macro domain-containing protein</fullName>
    </recommendedName>
</protein>
<evidence type="ECO:0008006" key="3">
    <source>
        <dbReference type="Google" id="ProtNLM"/>
    </source>
</evidence>
<gene>
    <name evidence="1" type="ORF">TRFO_12239</name>
</gene>
<name>A0A1J4J5Y7_9EUKA</name>
<dbReference type="PANTHER" id="PTHR35609">
    <property type="entry name" value="MACRO DOMAIN-CONTAINING PROTEIN"/>
    <property type="match status" value="1"/>
</dbReference>
<evidence type="ECO:0000313" key="1">
    <source>
        <dbReference type="EMBL" id="OHS92869.1"/>
    </source>
</evidence>
<dbReference type="PANTHER" id="PTHR35609:SF1">
    <property type="entry name" value="MACRO DOMAIN-CONTAINING PROTEIN"/>
    <property type="match status" value="1"/>
</dbReference>
<dbReference type="AlphaFoldDB" id="A0A1J4J5Y7"/>
<dbReference type="OrthoDB" id="5207264at2759"/>
<dbReference type="EMBL" id="MLAK01001459">
    <property type="protein sequence ID" value="OHS92869.1"/>
    <property type="molecule type" value="Genomic_DNA"/>
</dbReference>
<dbReference type="RefSeq" id="XP_068346006.1">
    <property type="nucleotide sequence ID" value="XM_068496514.1"/>
</dbReference>
<dbReference type="Proteomes" id="UP000179807">
    <property type="component" value="Unassembled WGS sequence"/>
</dbReference>
<dbReference type="InterPro" id="IPR043472">
    <property type="entry name" value="Macro_dom-like"/>
</dbReference>
<dbReference type="GeneID" id="94831218"/>
<comment type="caution">
    <text evidence="1">The sequence shown here is derived from an EMBL/GenBank/DDBJ whole genome shotgun (WGS) entry which is preliminary data.</text>
</comment>
<keyword evidence="2" id="KW-1185">Reference proteome</keyword>
<dbReference type="VEuPathDB" id="TrichDB:TRFO_12239"/>
<accession>A0A1J4J5Y7</accession>
<sequence>MLNSSFPREEWFKELFGFYETTRDVQKYITVNEDQNGVTFLSSIKNGNKKYQAGKFSLETPSTLRKSNLLKNKSGKQGKFNIVHGSGMNSKKLEYVDIMTSCSSPKFNGATFQVASNFNCLEFSSSLDSQIASLGVTNYAFNVTQGPSAAISTAAGAIYRNYFINHESSSRNIKNEVNNTHFHKSESNHQNNNLNEIGQFGKQINLLQNTPLNVIQGRPRIENKHEIERLKSLHFDWQNLNNYFIGNHQHLEVCLTRGDTPNTYKNVTDKQIVHQVYAAAFNFYDCVIPHNFAFEISRSLLHSEYVSTILAAWKNSNEFPKSEGSHICFLTLLGGGVFLNPPEVVAPAIAMCEEVIAESGLDVNLVCFDDDTFKVYAPLLENTMRRTCGRIITTD</sequence>
<proteinExistence type="predicted"/>
<reference evidence="1" key="1">
    <citation type="submission" date="2016-10" db="EMBL/GenBank/DDBJ databases">
        <authorList>
            <person name="Benchimol M."/>
            <person name="Almeida L.G."/>
            <person name="Vasconcelos A.T."/>
            <person name="Perreira-Neves A."/>
            <person name="Rosa I.A."/>
            <person name="Tasca T."/>
            <person name="Bogo M.R."/>
            <person name="de Souza W."/>
        </authorList>
    </citation>
    <scope>NUCLEOTIDE SEQUENCE [LARGE SCALE GENOMIC DNA]</scope>
    <source>
        <strain evidence="1">K</strain>
    </source>
</reference>
<organism evidence="1 2">
    <name type="scientific">Tritrichomonas foetus</name>
    <dbReference type="NCBI Taxonomy" id="1144522"/>
    <lineage>
        <taxon>Eukaryota</taxon>
        <taxon>Metamonada</taxon>
        <taxon>Parabasalia</taxon>
        <taxon>Tritrichomonadida</taxon>
        <taxon>Tritrichomonadidae</taxon>
        <taxon>Tritrichomonas</taxon>
    </lineage>
</organism>
<evidence type="ECO:0000313" key="2">
    <source>
        <dbReference type="Proteomes" id="UP000179807"/>
    </source>
</evidence>
<dbReference type="SUPFAM" id="SSF52949">
    <property type="entry name" value="Macro domain-like"/>
    <property type="match status" value="1"/>
</dbReference>